<dbReference type="InterPro" id="IPR023614">
    <property type="entry name" value="Porin_dom_sf"/>
</dbReference>
<keyword evidence="6 11" id="KW-0732">Signal</keyword>
<keyword evidence="4" id="KW-1134">Transmembrane beta strand</keyword>
<dbReference type="SUPFAM" id="SSF56935">
    <property type="entry name" value="Porins"/>
    <property type="match status" value="1"/>
</dbReference>
<dbReference type="GO" id="GO:0015288">
    <property type="term" value="F:porin activity"/>
    <property type="evidence" value="ECO:0007669"/>
    <property type="project" value="UniProtKB-KW"/>
</dbReference>
<evidence type="ECO:0000256" key="7">
    <source>
        <dbReference type="ARBA" id="ARBA00023065"/>
    </source>
</evidence>
<evidence type="ECO:0000256" key="9">
    <source>
        <dbReference type="ARBA" id="ARBA00023136"/>
    </source>
</evidence>
<evidence type="ECO:0000256" key="2">
    <source>
        <dbReference type="ARBA" id="ARBA00011233"/>
    </source>
</evidence>
<protein>
    <submittedName>
        <fullName evidence="13">Porin</fullName>
    </submittedName>
</protein>
<dbReference type="Proteomes" id="UP000267521">
    <property type="component" value="Unassembled WGS sequence"/>
</dbReference>
<evidence type="ECO:0000259" key="12">
    <source>
        <dbReference type="Pfam" id="PF13609"/>
    </source>
</evidence>
<keyword evidence="5" id="KW-0812">Transmembrane</keyword>
<keyword evidence="10" id="KW-0998">Cell outer membrane</keyword>
<evidence type="ECO:0000256" key="3">
    <source>
        <dbReference type="ARBA" id="ARBA00022448"/>
    </source>
</evidence>
<dbReference type="GO" id="GO:0046930">
    <property type="term" value="C:pore complex"/>
    <property type="evidence" value="ECO:0007669"/>
    <property type="project" value="UniProtKB-KW"/>
</dbReference>
<evidence type="ECO:0000256" key="6">
    <source>
        <dbReference type="ARBA" id="ARBA00022729"/>
    </source>
</evidence>
<comment type="subcellular location">
    <subcellularLocation>
        <location evidence="1">Cell outer membrane</location>
        <topology evidence="1">Multi-pass membrane protein</topology>
    </subcellularLocation>
</comment>
<evidence type="ECO:0000256" key="8">
    <source>
        <dbReference type="ARBA" id="ARBA00023114"/>
    </source>
</evidence>
<keyword evidence="3" id="KW-0813">Transport</keyword>
<sequence length="328" mass="35986">MKKHLLCIAASVALLGLSSSALAQSSVTLYGRVNTTVEHTKLTDAKARTHMLNNGSNLGFLGEEDLGGGLKAGFQFEMDIDSTDGAAEDGYASNAEVWLAGDWGRVRLGNYGGQSMKTIVEETSLHNDNVGTSADWLFADLMPADHRFSYVTPEFGGFTLELGMSLKDDRKTVDGVNAHAYELVANYDVGDLSLAASYVHYDQAKQLSLRGLYTLGDFQFGGYYQRDENGWIEGAGARNNYRLVGIYTFGNNEIHLNAGHASAYKHVADSSATQWTLAWNYNLSKRTKFYALYTHLDNAKGATYGKDLGVERAGQDFRSFGIGLRHYF</sequence>
<proteinExistence type="predicted"/>
<dbReference type="AlphaFoldDB" id="A0A3M6Q4Y2"/>
<keyword evidence="7" id="KW-0406">Ion transport</keyword>
<evidence type="ECO:0000313" key="14">
    <source>
        <dbReference type="Proteomes" id="UP000267521"/>
    </source>
</evidence>
<evidence type="ECO:0000256" key="1">
    <source>
        <dbReference type="ARBA" id="ARBA00004571"/>
    </source>
</evidence>
<dbReference type="Gene3D" id="2.40.160.10">
    <property type="entry name" value="Porin"/>
    <property type="match status" value="1"/>
</dbReference>
<evidence type="ECO:0000313" key="13">
    <source>
        <dbReference type="EMBL" id="RMW97640.1"/>
    </source>
</evidence>
<dbReference type="GO" id="GO:0006811">
    <property type="term" value="P:monoatomic ion transport"/>
    <property type="evidence" value="ECO:0007669"/>
    <property type="project" value="UniProtKB-KW"/>
</dbReference>
<dbReference type="CDD" id="cd00342">
    <property type="entry name" value="gram_neg_porins"/>
    <property type="match status" value="1"/>
</dbReference>
<dbReference type="RefSeq" id="WP_122238538.1">
    <property type="nucleotide sequence ID" value="NZ_RDQM01000009.1"/>
</dbReference>
<organism evidence="13 14">
    <name type="scientific">Allofranklinella schreckenbergeri</name>
    <dbReference type="NCBI Taxonomy" id="1076744"/>
    <lineage>
        <taxon>Bacteria</taxon>
        <taxon>Pseudomonadati</taxon>
        <taxon>Pseudomonadota</taxon>
        <taxon>Betaproteobacteria</taxon>
        <taxon>Burkholderiales</taxon>
        <taxon>Comamonadaceae</taxon>
        <taxon>Allofranklinella</taxon>
    </lineage>
</organism>
<reference evidence="13 14" key="1">
    <citation type="submission" date="2018-10" db="EMBL/GenBank/DDBJ databases">
        <title>Comamonadaceae CDC group NO-1 genome sequencing and assembly.</title>
        <authorList>
            <person name="Bernier A.-M."/>
            <person name="Bernard K."/>
        </authorList>
    </citation>
    <scope>NUCLEOTIDE SEQUENCE [LARGE SCALE GENOMIC DNA]</scope>
    <source>
        <strain evidence="13 14">NML970147</strain>
    </source>
</reference>
<dbReference type="InterPro" id="IPR050298">
    <property type="entry name" value="Gram-neg_bact_OMP"/>
</dbReference>
<dbReference type="InterPro" id="IPR033900">
    <property type="entry name" value="Gram_neg_porin_domain"/>
</dbReference>
<evidence type="ECO:0000256" key="5">
    <source>
        <dbReference type="ARBA" id="ARBA00022692"/>
    </source>
</evidence>
<name>A0A3M6Q4Y2_9BURK</name>
<feature type="signal peptide" evidence="11">
    <location>
        <begin position="1"/>
        <end position="23"/>
    </location>
</feature>
<dbReference type="GO" id="GO:0009279">
    <property type="term" value="C:cell outer membrane"/>
    <property type="evidence" value="ECO:0007669"/>
    <property type="project" value="UniProtKB-SubCell"/>
</dbReference>
<gene>
    <name evidence="13" type="ORF">EBQ26_08220</name>
</gene>
<evidence type="ECO:0000256" key="10">
    <source>
        <dbReference type="ARBA" id="ARBA00023237"/>
    </source>
</evidence>
<feature type="chain" id="PRO_5017998473" evidence="11">
    <location>
        <begin position="24"/>
        <end position="328"/>
    </location>
</feature>
<accession>A0A3M6Q4Y2</accession>
<keyword evidence="9" id="KW-0472">Membrane</keyword>
<dbReference type="Pfam" id="PF13609">
    <property type="entry name" value="Porin_4"/>
    <property type="match status" value="1"/>
</dbReference>
<dbReference type="PANTHER" id="PTHR34501">
    <property type="entry name" value="PROTEIN YDDL-RELATED"/>
    <property type="match status" value="1"/>
</dbReference>
<keyword evidence="8" id="KW-0626">Porin</keyword>
<evidence type="ECO:0000256" key="4">
    <source>
        <dbReference type="ARBA" id="ARBA00022452"/>
    </source>
</evidence>
<comment type="subunit">
    <text evidence="2">Homotrimer.</text>
</comment>
<comment type="caution">
    <text evidence="13">The sequence shown here is derived from an EMBL/GenBank/DDBJ whole genome shotgun (WGS) entry which is preliminary data.</text>
</comment>
<evidence type="ECO:0000256" key="11">
    <source>
        <dbReference type="SAM" id="SignalP"/>
    </source>
</evidence>
<feature type="domain" description="Porin" evidence="12">
    <location>
        <begin position="10"/>
        <end position="299"/>
    </location>
</feature>
<dbReference type="InterPro" id="IPR002299">
    <property type="entry name" value="Porin_Neis"/>
</dbReference>
<dbReference type="PANTHER" id="PTHR34501:SF9">
    <property type="entry name" value="MAJOR OUTER MEMBRANE PROTEIN P.IA"/>
    <property type="match status" value="1"/>
</dbReference>
<dbReference type="EMBL" id="RDQM01000009">
    <property type="protein sequence ID" value="RMW97640.1"/>
    <property type="molecule type" value="Genomic_DNA"/>
</dbReference>
<dbReference type="PRINTS" id="PR00184">
    <property type="entry name" value="NEISSPPORIN"/>
</dbReference>